<proteinExistence type="predicted"/>
<dbReference type="Proteomes" id="UP001175271">
    <property type="component" value="Unassembled WGS sequence"/>
</dbReference>
<dbReference type="AlphaFoldDB" id="A0AA39HJK0"/>
<evidence type="ECO:0000256" key="1">
    <source>
        <dbReference type="SAM" id="MobiDB-lite"/>
    </source>
</evidence>
<sequence>MKTIVASLLLLLAVSVAGQIKFPRRFASLESEKAALSNEDLPKKLCPCPLRLGLQLPCHCDDEQSEKAPIANEEPEKDVTVCPCPPGFKICMCENGIPVAGNVAQDAPTVVEARFPGSKHCFTKPNNKCNGADICILAALITTAAVTCTKNGTRKVPDVVPKNHQSMDTQSTSTYKYTPPPDDAPPPDVNDEEEPPGVRFPRGDDGKRIDRTYEVFPAVRKEERSDRSGRFVSK</sequence>
<feature type="compositionally biased region" description="Polar residues" evidence="1">
    <location>
        <begin position="163"/>
        <end position="176"/>
    </location>
</feature>
<feature type="region of interest" description="Disordered" evidence="1">
    <location>
        <begin position="153"/>
        <end position="234"/>
    </location>
</feature>
<name>A0AA39HJK0_9BILA</name>
<accession>A0AA39HJK0</accession>
<evidence type="ECO:0000256" key="2">
    <source>
        <dbReference type="SAM" id="SignalP"/>
    </source>
</evidence>
<reference evidence="3" key="1">
    <citation type="submission" date="2023-06" db="EMBL/GenBank/DDBJ databases">
        <title>Genomic analysis of the entomopathogenic nematode Steinernema hermaphroditum.</title>
        <authorList>
            <person name="Schwarz E.M."/>
            <person name="Heppert J.K."/>
            <person name="Baniya A."/>
            <person name="Schwartz H.T."/>
            <person name="Tan C.-H."/>
            <person name="Antoshechkin I."/>
            <person name="Sternberg P.W."/>
            <person name="Goodrich-Blair H."/>
            <person name="Dillman A.R."/>
        </authorList>
    </citation>
    <scope>NUCLEOTIDE SEQUENCE</scope>
    <source>
        <strain evidence="3">PS9179</strain>
        <tissue evidence="3">Whole animal</tissue>
    </source>
</reference>
<dbReference type="EMBL" id="JAUCMV010000004">
    <property type="protein sequence ID" value="KAK0406559.1"/>
    <property type="molecule type" value="Genomic_DNA"/>
</dbReference>
<evidence type="ECO:0000313" key="3">
    <source>
        <dbReference type="EMBL" id="KAK0406559.1"/>
    </source>
</evidence>
<organism evidence="3 4">
    <name type="scientific">Steinernema hermaphroditum</name>
    <dbReference type="NCBI Taxonomy" id="289476"/>
    <lineage>
        <taxon>Eukaryota</taxon>
        <taxon>Metazoa</taxon>
        <taxon>Ecdysozoa</taxon>
        <taxon>Nematoda</taxon>
        <taxon>Chromadorea</taxon>
        <taxon>Rhabditida</taxon>
        <taxon>Tylenchina</taxon>
        <taxon>Panagrolaimomorpha</taxon>
        <taxon>Strongyloidoidea</taxon>
        <taxon>Steinernematidae</taxon>
        <taxon>Steinernema</taxon>
    </lineage>
</organism>
<evidence type="ECO:0008006" key="5">
    <source>
        <dbReference type="Google" id="ProtNLM"/>
    </source>
</evidence>
<protein>
    <recommendedName>
        <fullName evidence="5">EB domain-containing protein</fullName>
    </recommendedName>
</protein>
<feature type="compositionally biased region" description="Pro residues" evidence="1">
    <location>
        <begin position="178"/>
        <end position="188"/>
    </location>
</feature>
<keyword evidence="4" id="KW-1185">Reference proteome</keyword>
<feature type="chain" id="PRO_5041390982" description="EB domain-containing protein" evidence="2">
    <location>
        <begin position="19"/>
        <end position="234"/>
    </location>
</feature>
<evidence type="ECO:0000313" key="4">
    <source>
        <dbReference type="Proteomes" id="UP001175271"/>
    </source>
</evidence>
<comment type="caution">
    <text evidence="3">The sequence shown here is derived from an EMBL/GenBank/DDBJ whole genome shotgun (WGS) entry which is preliminary data.</text>
</comment>
<keyword evidence="2" id="KW-0732">Signal</keyword>
<feature type="compositionally biased region" description="Basic and acidic residues" evidence="1">
    <location>
        <begin position="201"/>
        <end position="234"/>
    </location>
</feature>
<gene>
    <name evidence="3" type="ORF">QR680_018647</name>
</gene>
<feature type="signal peptide" evidence="2">
    <location>
        <begin position="1"/>
        <end position="18"/>
    </location>
</feature>